<name>A0A7I7WNJ5_MYCGU</name>
<proteinExistence type="predicted"/>
<accession>A0A7I7WNJ5</accession>
<protein>
    <submittedName>
        <fullName evidence="1">Uncharacterized protein</fullName>
    </submittedName>
</protein>
<evidence type="ECO:0000313" key="1">
    <source>
        <dbReference type="EMBL" id="BBZ18660.1"/>
    </source>
</evidence>
<evidence type="ECO:0000313" key="2">
    <source>
        <dbReference type="Proteomes" id="UP000466187"/>
    </source>
</evidence>
<dbReference type="KEGG" id="mgad:MGAD_29950"/>
<reference evidence="1 2" key="1">
    <citation type="journal article" date="2019" name="Emerg. Microbes Infect.">
        <title>Comprehensive subspecies identification of 175 nontuberculous mycobacteria species based on 7547 genomic profiles.</title>
        <authorList>
            <person name="Matsumoto Y."/>
            <person name="Kinjo T."/>
            <person name="Motooka D."/>
            <person name="Nabeya D."/>
            <person name="Jung N."/>
            <person name="Uechi K."/>
            <person name="Horii T."/>
            <person name="Iida T."/>
            <person name="Fujita J."/>
            <person name="Nakamura S."/>
        </authorList>
    </citation>
    <scope>NUCLEOTIDE SEQUENCE [LARGE SCALE GENOMIC DNA]</scope>
    <source>
        <strain evidence="1 2">JCM 12688</strain>
    </source>
</reference>
<organism evidence="1 2">
    <name type="scientific">Mycolicibacterium gadium</name>
    <name type="common">Mycobacterium gadium</name>
    <dbReference type="NCBI Taxonomy" id="1794"/>
    <lineage>
        <taxon>Bacteria</taxon>
        <taxon>Bacillati</taxon>
        <taxon>Actinomycetota</taxon>
        <taxon>Actinomycetes</taxon>
        <taxon>Mycobacteriales</taxon>
        <taxon>Mycobacteriaceae</taxon>
        <taxon>Mycolicibacterium</taxon>
    </lineage>
</organism>
<dbReference type="AlphaFoldDB" id="A0A7I7WNJ5"/>
<dbReference type="EMBL" id="AP022608">
    <property type="protein sequence ID" value="BBZ18660.1"/>
    <property type="molecule type" value="Genomic_DNA"/>
</dbReference>
<sequence length="138" mass="14699">MQVKWDAAVPFLDGSTAMRVDAVGAWWHVPRLRYDAASPVCLAAQQIAGSHICGARRRERGRGRDGDGRCPARNTYAHATSLGGIFWDIRVATNANGSQCGIKSGIEIDSLIVEMNGACQAKVSVALKQTAARGSTKS</sequence>
<gene>
    <name evidence="1" type="ORF">MGAD_29950</name>
</gene>
<dbReference type="Proteomes" id="UP000466187">
    <property type="component" value="Chromosome"/>
</dbReference>